<feature type="region of interest" description="Disordered" evidence="1">
    <location>
        <begin position="97"/>
        <end position="384"/>
    </location>
</feature>
<sequence length="1553" mass="166343">MSSHSRSSRSSKGSKKKKEKSEEQKTEEAKRWWIPEEAPEYAGAPSTTTTGTGTGTGSASASASNLGGAVPPPPPAASVPSFVLQEDAGLNLDLSSSKLAHYDQVRQEKKKQKAPMAMAKIQRPGSAAQPRMSKAQRAQSARVLPTGSPPPPPPTFSSASSTGGAHKHTAGSTTSTNRPAIKQRAASSRGLAKSMHAPPPAAAAAAPRAPPTFMQAPAPPKSSRMAMNRAQSARFPTGTAVGRATPPPPPPPSSVQAKPGASRMAMNRAQSARFPTSKAPPPPPPPPSAPTAANPIPARITMNRAQSARFPTGSSAPPPPTSFGNQSMAISSSTHAPKSARSNMKRAQSARLPGAKPPPPPPPPSTGATPPPPPSTDGTPVVAEGVPVGEPIVISAAVRNQFDEDFNAGHEKPKKKKKKKKEEEKPTETFEDEPEDDEDVSVSQHDEELDADEKAVQTEKKVRMQFCIGILTACGLLAIVQFIAFLCRKFGNADDAGVDEGDVVHAVQAGAPPAPVPGTETAINTAVAQQMAVAASQGAAASTAAGGASAAAVSAAAVSASLVSVSSSASLVGVSAVTVTGVGMATGVLPNPFVVPPKHPCHEFIADMTPRPGHVNLHLDGLPHNFFSVNKNTPAVETAFAEAFNNAIGVCLEHTVAGHNDTNSTDDWDVGTGVYARYLENATLDGWDYWKTVDKATGEQTFFFTTEWLAFVNCDDVDNKGKSKGCSELEPLFYEGDRPEAPPPDANSSLVLPSRRLLMLDDPIDRWLEETGGGGQPNLQLFMDTFAQELQNLLIKLNGKGNGKVQIPSVFYGESRATNDSVTIVETEGTKFVYAQLVSGSGASGAIDRPLGMPTCTLPNGLPSPTLELKEGYLKMRFHGVEKSFFDSKADIVQQEFRSVYNDEMKACDGTYSRVVEKADVLSCNEWREQGQVMMACNFSAIVSCDGCDDQEPLFLVHGSPSSADRAGRRLEIASDTQLAKFANAFAAALTFQYKKGNPEGTVNVYYVASLDQNLAVMDEAGETTSPFAIPQGVLVDCATMEPPPDIDALEEGKFQLSIKHLVKDMNKTILEAVMQDIYNEITEMCDGPLQRVAHRLTIDQMEQVVVDDRETFVDMNMTTKMTCTDCDGLQEPLFMQSPTGAARRFLQEALFERFQAKLTTEVNALLADFTTTPYYEDGAKLFESSDPNGQYRPIEIAYAATYDRSGQVHHTVGTAVHTNIFQSNNAADVIRAKDDVIISVEVCEKDLKNSDAIPRDHGLKAEEYFVFVKALFFSMNPGQSWPQSLGNYNDLPVDVKNNYETFAEGGEMEFGKKTPADFAAEEARIIRLEAICYYTSHAIRDNIQGVVITDAPTTASPTTGPPTAAPTTLAPTREPTAPGTSTPSSLAPITASPTIPPSSSPSVSAAPTETRIVNIQVEWQFNMDPNDRDATDQEYQDLATSINDWLSANMASAYSLDTAFNLDSILETRFVSKEYFEGAITTDREYNLVAFTSSDFVFRGDQPTPRVVFEKFDGFDLKAFGESLWVLNPEPGQDIWIFDNVLGVAALNADRG</sequence>
<feature type="compositionally biased region" description="Acidic residues" evidence="1">
    <location>
        <begin position="429"/>
        <end position="440"/>
    </location>
</feature>
<feature type="compositionally biased region" description="Pro residues" evidence="1">
    <location>
        <begin position="278"/>
        <end position="289"/>
    </location>
</feature>
<feature type="region of interest" description="Disordered" evidence="1">
    <location>
        <begin position="403"/>
        <end position="454"/>
    </location>
</feature>
<evidence type="ECO:0000313" key="2">
    <source>
        <dbReference type="EMBL" id="CAB9512128.1"/>
    </source>
</evidence>
<feature type="compositionally biased region" description="Low complexity" evidence="1">
    <location>
        <begin position="42"/>
        <end position="64"/>
    </location>
</feature>
<reference evidence="2" key="1">
    <citation type="submission" date="2020-06" db="EMBL/GenBank/DDBJ databases">
        <authorList>
            <consortium name="Plant Systems Biology data submission"/>
        </authorList>
    </citation>
    <scope>NUCLEOTIDE SEQUENCE</scope>
    <source>
        <strain evidence="2">D6</strain>
    </source>
</reference>
<keyword evidence="3" id="KW-1185">Reference proteome</keyword>
<feature type="compositionally biased region" description="Pro residues" evidence="1">
    <location>
        <begin position="355"/>
        <end position="375"/>
    </location>
</feature>
<evidence type="ECO:0000313" key="3">
    <source>
        <dbReference type="Proteomes" id="UP001153069"/>
    </source>
</evidence>
<feature type="region of interest" description="Disordered" evidence="1">
    <location>
        <begin position="1"/>
        <end position="82"/>
    </location>
</feature>
<proteinExistence type="predicted"/>
<feature type="compositionally biased region" description="Basic residues" evidence="1">
    <location>
        <begin position="1"/>
        <end position="18"/>
    </location>
</feature>
<dbReference type="EMBL" id="CAICTM010000519">
    <property type="protein sequence ID" value="CAB9512128.1"/>
    <property type="molecule type" value="Genomic_DNA"/>
</dbReference>
<feature type="compositionally biased region" description="Polar residues" evidence="1">
    <location>
        <begin position="325"/>
        <end position="346"/>
    </location>
</feature>
<feature type="region of interest" description="Disordered" evidence="1">
    <location>
        <begin position="1353"/>
        <end position="1408"/>
    </location>
</feature>
<gene>
    <name evidence="2" type="ORF">SEMRO_520_G159150.1</name>
</gene>
<organism evidence="2 3">
    <name type="scientific">Seminavis robusta</name>
    <dbReference type="NCBI Taxonomy" id="568900"/>
    <lineage>
        <taxon>Eukaryota</taxon>
        <taxon>Sar</taxon>
        <taxon>Stramenopiles</taxon>
        <taxon>Ochrophyta</taxon>
        <taxon>Bacillariophyta</taxon>
        <taxon>Bacillariophyceae</taxon>
        <taxon>Bacillariophycidae</taxon>
        <taxon>Naviculales</taxon>
        <taxon>Naviculaceae</taxon>
        <taxon>Seminavis</taxon>
    </lineage>
</organism>
<protein>
    <submittedName>
        <fullName evidence="2">Uncharacterized protein</fullName>
    </submittedName>
</protein>
<evidence type="ECO:0000256" key="1">
    <source>
        <dbReference type="SAM" id="MobiDB-lite"/>
    </source>
</evidence>
<comment type="caution">
    <text evidence="2">The sequence shown here is derived from an EMBL/GenBank/DDBJ whole genome shotgun (WGS) entry which is preliminary data.</text>
</comment>
<name>A0A9N8HIU6_9STRA</name>
<dbReference type="PANTHER" id="PTHR12460">
    <property type="entry name" value="CYCLIN-DEPENDENT KINASE INHIBITOR-RELATED PROTEIN"/>
    <property type="match status" value="1"/>
</dbReference>
<feature type="compositionally biased region" description="Low complexity" evidence="1">
    <location>
        <begin position="1366"/>
        <end position="1379"/>
    </location>
</feature>
<dbReference type="Proteomes" id="UP001153069">
    <property type="component" value="Unassembled WGS sequence"/>
</dbReference>
<feature type="compositionally biased region" description="Basic and acidic residues" evidence="1">
    <location>
        <begin position="19"/>
        <end position="34"/>
    </location>
</feature>
<accession>A0A9N8HIU6</accession>